<proteinExistence type="predicted"/>
<evidence type="ECO:0000256" key="1">
    <source>
        <dbReference type="SAM" id="Phobius"/>
    </source>
</evidence>
<dbReference type="Proteomes" id="UP000032352">
    <property type="component" value="Chromosome"/>
</dbReference>
<keyword evidence="1" id="KW-0812">Transmembrane</keyword>
<feature type="transmembrane region" description="Helical" evidence="1">
    <location>
        <begin position="6"/>
        <end position="28"/>
    </location>
</feature>
<dbReference type="RefSeq" id="WP_152647202.1">
    <property type="nucleotide sequence ID" value="NZ_CP059733.1"/>
</dbReference>
<reference evidence="2 3" key="1">
    <citation type="journal article" date="2015" name="Genome Announc.">
        <title>Draft Genome Sequences of Marine Isolates of Thalassomonas viridans and Thalassomonas actiniarum.</title>
        <authorList>
            <person name="Olonade I."/>
            <person name="van Zyl L.J."/>
            <person name="Trindade M."/>
        </authorList>
    </citation>
    <scope>NUCLEOTIDE SEQUENCE [LARGE SCALE GENOMIC DNA]</scope>
    <source>
        <strain evidence="2 3">XOM25</strain>
    </source>
</reference>
<feature type="transmembrane region" description="Helical" evidence="1">
    <location>
        <begin position="194"/>
        <end position="215"/>
    </location>
</feature>
<gene>
    <name evidence="2" type="ORF">SG34_027700</name>
</gene>
<feature type="transmembrane region" description="Helical" evidence="1">
    <location>
        <begin position="122"/>
        <end position="143"/>
    </location>
</feature>
<evidence type="ECO:0008006" key="4">
    <source>
        <dbReference type="Google" id="ProtNLM"/>
    </source>
</evidence>
<protein>
    <recommendedName>
        <fullName evidence="4">DUF2306 domain-containing protein</fullName>
    </recommendedName>
</protein>
<name>A0AAF0C936_9GAMM</name>
<feature type="transmembrane region" description="Helical" evidence="1">
    <location>
        <begin position="40"/>
        <end position="58"/>
    </location>
</feature>
<evidence type="ECO:0000313" key="2">
    <source>
        <dbReference type="EMBL" id="WDE05041.1"/>
    </source>
</evidence>
<keyword evidence="1" id="KW-1133">Transmembrane helix</keyword>
<organism evidence="2 3">
    <name type="scientific">Thalassomonas viridans</name>
    <dbReference type="NCBI Taxonomy" id="137584"/>
    <lineage>
        <taxon>Bacteria</taxon>
        <taxon>Pseudomonadati</taxon>
        <taxon>Pseudomonadota</taxon>
        <taxon>Gammaproteobacteria</taxon>
        <taxon>Alteromonadales</taxon>
        <taxon>Colwelliaceae</taxon>
        <taxon>Thalassomonas</taxon>
    </lineage>
</organism>
<feature type="transmembrane region" description="Helical" evidence="1">
    <location>
        <begin position="163"/>
        <end position="182"/>
    </location>
</feature>
<dbReference type="KEGG" id="tvd:SG34_027700"/>
<feature type="transmembrane region" description="Helical" evidence="1">
    <location>
        <begin position="64"/>
        <end position="82"/>
    </location>
</feature>
<keyword evidence="1" id="KW-0472">Membrane</keyword>
<dbReference type="EMBL" id="CP059733">
    <property type="protein sequence ID" value="WDE05041.1"/>
    <property type="molecule type" value="Genomic_DNA"/>
</dbReference>
<evidence type="ECO:0000313" key="3">
    <source>
        <dbReference type="Proteomes" id="UP000032352"/>
    </source>
</evidence>
<keyword evidence="3" id="KW-1185">Reference proteome</keyword>
<feature type="transmembrane region" description="Helical" evidence="1">
    <location>
        <begin position="91"/>
        <end position="110"/>
    </location>
</feature>
<reference evidence="2 3" key="2">
    <citation type="journal article" date="2022" name="Mar. Drugs">
        <title>Bioassay-Guided Fractionation Leads to the Detection of Cholic Acid Generated by the Rare Thalassomonas sp.</title>
        <authorList>
            <person name="Pheiffer F."/>
            <person name="Schneider Y.K."/>
            <person name="Hansen E.H."/>
            <person name="Andersen J.H."/>
            <person name="Isaksson J."/>
            <person name="Busche T."/>
            <person name="R C."/>
            <person name="Kalinowski J."/>
            <person name="Zyl L.V."/>
            <person name="Trindade M."/>
        </authorList>
    </citation>
    <scope>NUCLEOTIDE SEQUENCE [LARGE SCALE GENOMIC DNA]</scope>
    <source>
        <strain evidence="2 3">XOM25</strain>
    </source>
</reference>
<sequence length="225" mass="24932">MTFPPLVLIHFLAGSVGILAGFMVFALPKYSPSHKVAGKTFLIAMLVLGLTSIYVAYIRTIFLSLINGIFICYLVASSWMAIKRKPGSTGYFEQVALAVVAVVAIMYFIFGMQAANSETGKLHGFASPVFYFFGCIATFAAALDMRMIYCGGVHGKQRIIRHVWRMCFTMFMATAAFFLGQAKLFPDAVRTIELLAIPVVLVILLSGYWLVRIGFTKFINTFSRK</sequence>
<accession>A0AAF0C936</accession>
<dbReference type="AlphaFoldDB" id="A0AAF0C936"/>